<comment type="caution">
    <text evidence="1">The sequence shown here is derived from an EMBL/GenBank/DDBJ whole genome shotgun (WGS) entry which is preliminary data.</text>
</comment>
<evidence type="ECO:0000313" key="2">
    <source>
        <dbReference type="Proteomes" id="UP001054252"/>
    </source>
</evidence>
<name>A0AAV5KDA2_9ROSI</name>
<gene>
    <name evidence="1" type="ORF">SLEP1_g32421</name>
</gene>
<dbReference type="EMBL" id="BPVZ01000060">
    <property type="protein sequence ID" value="GKV22559.1"/>
    <property type="molecule type" value="Genomic_DNA"/>
</dbReference>
<reference evidence="1 2" key="1">
    <citation type="journal article" date="2021" name="Commun. Biol.">
        <title>The genome of Shorea leprosula (Dipterocarpaceae) highlights the ecological relevance of drought in aseasonal tropical rainforests.</title>
        <authorList>
            <person name="Ng K.K.S."/>
            <person name="Kobayashi M.J."/>
            <person name="Fawcett J.A."/>
            <person name="Hatakeyama M."/>
            <person name="Paape T."/>
            <person name="Ng C.H."/>
            <person name="Ang C.C."/>
            <person name="Tnah L.H."/>
            <person name="Lee C.T."/>
            <person name="Nishiyama T."/>
            <person name="Sese J."/>
            <person name="O'Brien M.J."/>
            <person name="Copetti D."/>
            <person name="Mohd Noor M.I."/>
            <person name="Ong R.C."/>
            <person name="Putra M."/>
            <person name="Sireger I.Z."/>
            <person name="Indrioko S."/>
            <person name="Kosugi Y."/>
            <person name="Izuno A."/>
            <person name="Isagi Y."/>
            <person name="Lee S.L."/>
            <person name="Shimizu K.K."/>
        </authorList>
    </citation>
    <scope>NUCLEOTIDE SEQUENCE [LARGE SCALE GENOMIC DNA]</scope>
    <source>
        <strain evidence="1">214</strain>
    </source>
</reference>
<evidence type="ECO:0000313" key="1">
    <source>
        <dbReference type="EMBL" id="GKV22559.1"/>
    </source>
</evidence>
<accession>A0AAV5KDA2</accession>
<organism evidence="1 2">
    <name type="scientific">Rubroshorea leprosula</name>
    <dbReference type="NCBI Taxonomy" id="152421"/>
    <lineage>
        <taxon>Eukaryota</taxon>
        <taxon>Viridiplantae</taxon>
        <taxon>Streptophyta</taxon>
        <taxon>Embryophyta</taxon>
        <taxon>Tracheophyta</taxon>
        <taxon>Spermatophyta</taxon>
        <taxon>Magnoliopsida</taxon>
        <taxon>eudicotyledons</taxon>
        <taxon>Gunneridae</taxon>
        <taxon>Pentapetalae</taxon>
        <taxon>rosids</taxon>
        <taxon>malvids</taxon>
        <taxon>Malvales</taxon>
        <taxon>Dipterocarpaceae</taxon>
        <taxon>Rubroshorea</taxon>
    </lineage>
</organism>
<keyword evidence="2" id="KW-1185">Reference proteome</keyword>
<dbReference type="Proteomes" id="UP001054252">
    <property type="component" value="Unassembled WGS sequence"/>
</dbReference>
<proteinExistence type="predicted"/>
<dbReference type="AlphaFoldDB" id="A0AAV5KDA2"/>
<sequence length="69" mass="7998">MGQIILFFALGSRILRKKDHISLKLVTFWKELLKFITAWVDSSVFQVKSPLETLLGLLGCWVLAFRINF</sequence>
<protein>
    <submittedName>
        <fullName evidence="1">Uncharacterized protein</fullName>
    </submittedName>
</protein>